<feature type="transmembrane region" description="Helical" evidence="8">
    <location>
        <begin position="43"/>
        <end position="63"/>
    </location>
</feature>
<evidence type="ECO:0000313" key="11">
    <source>
        <dbReference type="Proteomes" id="UP001266357"/>
    </source>
</evidence>
<feature type="transmembrane region" description="Helical" evidence="8">
    <location>
        <begin position="134"/>
        <end position="152"/>
    </location>
</feature>
<feature type="transmembrane region" description="Helical" evidence="8">
    <location>
        <begin position="362"/>
        <end position="379"/>
    </location>
</feature>
<evidence type="ECO:0000259" key="9">
    <source>
        <dbReference type="PROSITE" id="PS50850"/>
    </source>
</evidence>
<dbReference type="NCBIfam" id="NF037955">
    <property type="entry name" value="mfs"/>
    <property type="match status" value="1"/>
</dbReference>
<keyword evidence="3" id="KW-1003">Cell membrane</keyword>
<dbReference type="InterPro" id="IPR036259">
    <property type="entry name" value="MFS_trans_sf"/>
</dbReference>
<evidence type="ECO:0000256" key="8">
    <source>
        <dbReference type="SAM" id="Phobius"/>
    </source>
</evidence>
<dbReference type="PIRSF" id="PIRSF004925">
    <property type="entry name" value="HcaT"/>
    <property type="match status" value="1"/>
</dbReference>
<feature type="domain" description="Major facilitator superfamily (MFS) profile" evidence="9">
    <location>
        <begin position="197"/>
        <end position="381"/>
    </location>
</feature>
<dbReference type="SUPFAM" id="SSF103473">
    <property type="entry name" value="MFS general substrate transporter"/>
    <property type="match status" value="1"/>
</dbReference>
<evidence type="ECO:0000256" key="4">
    <source>
        <dbReference type="ARBA" id="ARBA00022519"/>
    </source>
</evidence>
<evidence type="ECO:0000256" key="2">
    <source>
        <dbReference type="ARBA" id="ARBA00022448"/>
    </source>
</evidence>
<dbReference type="Proteomes" id="UP001266357">
    <property type="component" value="Unassembled WGS sequence"/>
</dbReference>
<evidence type="ECO:0000256" key="7">
    <source>
        <dbReference type="ARBA" id="ARBA00023136"/>
    </source>
</evidence>
<feature type="transmembrane region" description="Helical" evidence="8">
    <location>
        <begin position="328"/>
        <end position="350"/>
    </location>
</feature>
<dbReference type="PANTHER" id="PTHR23522">
    <property type="entry name" value="BLL5896 PROTEIN"/>
    <property type="match status" value="1"/>
</dbReference>
<feature type="transmembrane region" description="Helical" evidence="8">
    <location>
        <begin position="12"/>
        <end position="31"/>
    </location>
</feature>
<evidence type="ECO:0000256" key="5">
    <source>
        <dbReference type="ARBA" id="ARBA00022692"/>
    </source>
</evidence>
<accession>A0ABU2ZXU6</accession>
<organism evidence="10 11">
    <name type="scientific">Thalassotalea castellviae</name>
    <dbReference type="NCBI Taxonomy" id="3075612"/>
    <lineage>
        <taxon>Bacteria</taxon>
        <taxon>Pseudomonadati</taxon>
        <taxon>Pseudomonadota</taxon>
        <taxon>Gammaproteobacteria</taxon>
        <taxon>Alteromonadales</taxon>
        <taxon>Colwelliaceae</taxon>
        <taxon>Thalassotalea</taxon>
    </lineage>
</organism>
<name>A0ABU2ZXU6_9GAMM</name>
<dbReference type="EMBL" id="JAVRIF010000002">
    <property type="protein sequence ID" value="MDT0602754.1"/>
    <property type="molecule type" value="Genomic_DNA"/>
</dbReference>
<evidence type="ECO:0000256" key="1">
    <source>
        <dbReference type="ARBA" id="ARBA00004429"/>
    </source>
</evidence>
<dbReference type="InterPro" id="IPR026032">
    <property type="entry name" value="HcaT-like"/>
</dbReference>
<comment type="caution">
    <text evidence="10">The sequence shown here is derived from an EMBL/GenBank/DDBJ whole genome shotgun (WGS) entry which is preliminary data.</text>
</comment>
<dbReference type="InterPro" id="IPR020846">
    <property type="entry name" value="MFS_dom"/>
</dbReference>
<evidence type="ECO:0000256" key="3">
    <source>
        <dbReference type="ARBA" id="ARBA00022475"/>
    </source>
</evidence>
<dbReference type="PANTHER" id="PTHR23522:SF10">
    <property type="entry name" value="3-PHENYLPROPIONIC ACID TRANSPORTER-RELATED"/>
    <property type="match status" value="1"/>
</dbReference>
<dbReference type="Pfam" id="PF12832">
    <property type="entry name" value="MFS_1_like"/>
    <property type="match status" value="1"/>
</dbReference>
<proteinExistence type="predicted"/>
<keyword evidence="2" id="KW-0813">Transport</keyword>
<evidence type="ECO:0000313" key="10">
    <source>
        <dbReference type="EMBL" id="MDT0602754.1"/>
    </source>
</evidence>
<keyword evidence="11" id="KW-1185">Reference proteome</keyword>
<feature type="transmembrane region" description="Helical" evidence="8">
    <location>
        <begin position="232"/>
        <end position="255"/>
    </location>
</feature>
<dbReference type="PROSITE" id="PS50850">
    <property type="entry name" value="MFS"/>
    <property type="match status" value="1"/>
</dbReference>
<feature type="transmembrane region" description="Helical" evidence="8">
    <location>
        <begin position="96"/>
        <end position="114"/>
    </location>
</feature>
<feature type="transmembrane region" description="Helical" evidence="8">
    <location>
        <begin position="70"/>
        <end position="90"/>
    </location>
</feature>
<reference evidence="10 11" key="1">
    <citation type="submission" date="2023-09" db="EMBL/GenBank/DDBJ databases">
        <authorList>
            <person name="Rey-Velasco X."/>
        </authorList>
    </citation>
    <scope>NUCLEOTIDE SEQUENCE [LARGE SCALE GENOMIC DNA]</scope>
    <source>
        <strain evidence="10 11">W431</strain>
    </source>
</reference>
<dbReference type="Gene3D" id="1.20.1250.20">
    <property type="entry name" value="MFS general substrate transporter like domains"/>
    <property type="match status" value="2"/>
</dbReference>
<dbReference type="InterPro" id="IPR024989">
    <property type="entry name" value="MFS_assoc_dom"/>
</dbReference>
<gene>
    <name evidence="10" type="ORF">RM573_04050</name>
</gene>
<keyword evidence="7 8" id="KW-0472">Membrane</keyword>
<feature type="transmembrane region" description="Helical" evidence="8">
    <location>
        <begin position="197"/>
        <end position="220"/>
    </location>
</feature>
<protein>
    <submittedName>
        <fullName evidence="10">MFS transporter</fullName>
    </submittedName>
</protein>
<comment type="subcellular location">
    <subcellularLocation>
        <location evidence="1">Cell inner membrane</location>
        <topology evidence="1">Multi-pass membrane protein</topology>
    </subcellularLocation>
</comment>
<evidence type="ECO:0000256" key="6">
    <source>
        <dbReference type="ARBA" id="ARBA00022989"/>
    </source>
</evidence>
<sequence>MNSPLFTKLSFSYFAYFGILGLIVPYLSVFLDGRHYTSMEIGEILAIFTATKIVGPTLWAMLADKSGKQLSIIQLGSGLALLSFTLLFWMTGYWSVTFALALFSLFWTAILPQLEVMTMISIRRSAKIYARIRLWGSVGFIVLAIIAGKVIEQFNSEAFTYIGWLILLALFISSLQLKQPRAVYKKSSEDSSLLSRLVLPSFLLFFISGLLLQVSFGPYYSFFALFLRDLAYPSYAVGLFISFGVVAEIAVFFVAGRLYQLFGARLLLVFSLLVTAIRWYITGHFADNVYILLLAQLLHAASFGLYHSASIQFVQQHFQSNQQNRGQAIYIAGVYGIGGAIGAYVSGYLWKDGFGAVQSFEFAAIMCLIASGLACFIVAKK</sequence>
<feature type="transmembrane region" description="Helical" evidence="8">
    <location>
        <begin position="288"/>
        <end position="307"/>
    </location>
</feature>
<feature type="transmembrane region" description="Helical" evidence="8">
    <location>
        <begin position="158"/>
        <end position="177"/>
    </location>
</feature>
<keyword evidence="4" id="KW-0997">Cell inner membrane</keyword>
<feature type="transmembrane region" description="Helical" evidence="8">
    <location>
        <begin position="262"/>
        <end position="282"/>
    </location>
</feature>
<dbReference type="RefSeq" id="WP_311577673.1">
    <property type="nucleotide sequence ID" value="NZ_JAVRIF010000002.1"/>
</dbReference>
<keyword evidence="6 8" id="KW-1133">Transmembrane helix</keyword>
<keyword evidence="5 8" id="KW-0812">Transmembrane</keyword>